<organism evidence="10 11">
    <name type="scientific">Novosphingobium hassiacum</name>
    <dbReference type="NCBI Taxonomy" id="173676"/>
    <lineage>
        <taxon>Bacteria</taxon>
        <taxon>Pseudomonadati</taxon>
        <taxon>Pseudomonadota</taxon>
        <taxon>Alphaproteobacteria</taxon>
        <taxon>Sphingomonadales</taxon>
        <taxon>Sphingomonadaceae</taxon>
        <taxon>Novosphingobium</taxon>
    </lineage>
</organism>
<dbReference type="GO" id="GO:0006753">
    <property type="term" value="P:nucleoside phosphate metabolic process"/>
    <property type="evidence" value="ECO:0007669"/>
    <property type="project" value="TreeGrafter"/>
</dbReference>
<comment type="catalytic activity">
    <reaction evidence="1">
        <text>GDP-alpha-D-mannose + H2O = alpha-D-mannose 1-phosphate + GMP + 2 H(+)</text>
        <dbReference type="Rhea" id="RHEA:27978"/>
        <dbReference type="ChEBI" id="CHEBI:15377"/>
        <dbReference type="ChEBI" id="CHEBI:15378"/>
        <dbReference type="ChEBI" id="CHEBI:57527"/>
        <dbReference type="ChEBI" id="CHEBI:58115"/>
        <dbReference type="ChEBI" id="CHEBI:58409"/>
    </reaction>
</comment>
<dbReference type="InterPro" id="IPR020476">
    <property type="entry name" value="Nudix_hydrolase"/>
</dbReference>
<evidence type="ECO:0000256" key="4">
    <source>
        <dbReference type="ARBA" id="ARBA00016377"/>
    </source>
</evidence>
<reference evidence="10 11" key="1">
    <citation type="submission" date="2020-08" db="EMBL/GenBank/DDBJ databases">
        <title>Genomic Encyclopedia of Type Strains, Phase IV (KMG-IV): sequencing the most valuable type-strain genomes for metagenomic binning, comparative biology and taxonomic classification.</title>
        <authorList>
            <person name="Goeker M."/>
        </authorList>
    </citation>
    <scope>NUCLEOTIDE SEQUENCE [LARGE SCALE GENOMIC DNA]</scope>
    <source>
        <strain evidence="10 11">DSM 14552</strain>
    </source>
</reference>
<evidence type="ECO:0000256" key="5">
    <source>
        <dbReference type="ARBA" id="ARBA00022801"/>
    </source>
</evidence>
<comment type="cofactor">
    <cofactor evidence="2">
        <name>Mg(2+)</name>
        <dbReference type="ChEBI" id="CHEBI:18420"/>
    </cofactor>
</comment>
<evidence type="ECO:0000256" key="6">
    <source>
        <dbReference type="ARBA" id="ARBA00032162"/>
    </source>
</evidence>
<dbReference type="InterPro" id="IPR000086">
    <property type="entry name" value="NUDIX_hydrolase_dom"/>
</dbReference>
<evidence type="ECO:0000256" key="1">
    <source>
        <dbReference type="ARBA" id="ARBA00000847"/>
    </source>
</evidence>
<comment type="caution">
    <text evidence="10">The sequence shown here is derived from an EMBL/GenBank/DDBJ whole genome shotgun (WGS) entry which is preliminary data.</text>
</comment>
<keyword evidence="5 8" id="KW-0378">Hydrolase</keyword>
<protein>
    <recommendedName>
        <fullName evidence="4">GDP-mannose pyrophosphatase</fullName>
    </recommendedName>
    <alternativeName>
        <fullName evidence="6">GDP-mannose hydrolase</fullName>
    </alternativeName>
    <alternativeName>
        <fullName evidence="7">GDPMK</fullName>
    </alternativeName>
</protein>
<evidence type="ECO:0000256" key="3">
    <source>
        <dbReference type="ARBA" id="ARBA00007275"/>
    </source>
</evidence>
<dbReference type="GO" id="GO:0005829">
    <property type="term" value="C:cytosol"/>
    <property type="evidence" value="ECO:0007669"/>
    <property type="project" value="TreeGrafter"/>
</dbReference>
<sequence>MPAKTMIQKGTTYIFPESACMLAIDTKGALVLVEQFRKPRAERTLELPGGVVREGETPQEAAIREFSEETGLNGGKAQFLFTLDLDLSTTLHRTHVFTSKTRDSDAARDAEFQVRRLQINDALRMIQDGTITHAPTVAATLALALDINQGELRGRPIY</sequence>
<feature type="domain" description="Nudix hydrolase" evidence="9">
    <location>
        <begin position="13"/>
        <end position="139"/>
    </location>
</feature>
<dbReference type="Gene3D" id="3.90.79.10">
    <property type="entry name" value="Nucleoside Triphosphate Pyrophosphohydrolase"/>
    <property type="match status" value="1"/>
</dbReference>
<evidence type="ECO:0000313" key="10">
    <source>
        <dbReference type="EMBL" id="MBB3859116.1"/>
    </source>
</evidence>
<dbReference type="GO" id="GO:0016462">
    <property type="term" value="F:pyrophosphatase activity"/>
    <property type="evidence" value="ECO:0007669"/>
    <property type="project" value="UniProtKB-ARBA"/>
</dbReference>
<name>A0A7W5ZSD6_9SPHN</name>
<dbReference type="RefSeq" id="WP_343057049.1">
    <property type="nucleotide sequence ID" value="NZ_JACICY010000001.1"/>
</dbReference>
<evidence type="ECO:0000256" key="2">
    <source>
        <dbReference type="ARBA" id="ARBA00001946"/>
    </source>
</evidence>
<comment type="similarity">
    <text evidence="3">Belongs to the Nudix hydrolase family. NudK subfamily.</text>
</comment>
<dbReference type="PANTHER" id="PTHR11839:SF18">
    <property type="entry name" value="NUDIX HYDROLASE DOMAIN-CONTAINING PROTEIN"/>
    <property type="match status" value="1"/>
</dbReference>
<dbReference type="Pfam" id="PF00293">
    <property type="entry name" value="NUDIX"/>
    <property type="match status" value="1"/>
</dbReference>
<evidence type="ECO:0000259" key="9">
    <source>
        <dbReference type="PROSITE" id="PS51462"/>
    </source>
</evidence>
<dbReference type="InterPro" id="IPR015797">
    <property type="entry name" value="NUDIX_hydrolase-like_dom_sf"/>
</dbReference>
<gene>
    <name evidence="10" type="ORF">GGQ88_000356</name>
</gene>
<evidence type="ECO:0000313" key="11">
    <source>
        <dbReference type="Proteomes" id="UP000562395"/>
    </source>
</evidence>
<dbReference type="AlphaFoldDB" id="A0A7W5ZSD6"/>
<dbReference type="EMBL" id="JACICY010000001">
    <property type="protein sequence ID" value="MBB3859116.1"/>
    <property type="molecule type" value="Genomic_DNA"/>
</dbReference>
<dbReference type="PROSITE" id="PS00893">
    <property type="entry name" value="NUDIX_BOX"/>
    <property type="match status" value="1"/>
</dbReference>
<evidence type="ECO:0000256" key="8">
    <source>
        <dbReference type="RuleBase" id="RU003476"/>
    </source>
</evidence>
<dbReference type="GO" id="GO:0019693">
    <property type="term" value="P:ribose phosphate metabolic process"/>
    <property type="evidence" value="ECO:0007669"/>
    <property type="project" value="TreeGrafter"/>
</dbReference>
<dbReference type="PANTHER" id="PTHR11839">
    <property type="entry name" value="UDP/ADP-SUGAR PYROPHOSPHATASE"/>
    <property type="match status" value="1"/>
</dbReference>
<evidence type="ECO:0000256" key="7">
    <source>
        <dbReference type="ARBA" id="ARBA00032272"/>
    </source>
</evidence>
<dbReference type="Proteomes" id="UP000562395">
    <property type="component" value="Unassembled WGS sequence"/>
</dbReference>
<keyword evidence="11" id="KW-1185">Reference proteome</keyword>
<dbReference type="CDD" id="cd03424">
    <property type="entry name" value="NUDIX_ADPRase_Nudt5_UGPPase_Nudt14"/>
    <property type="match status" value="1"/>
</dbReference>
<dbReference type="SUPFAM" id="SSF55811">
    <property type="entry name" value="Nudix"/>
    <property type="match status" value="1"/>
</dbReference>
<dbReference type="InterPro" id="IPR020084">
    <property type="entry name" value="NUDIX_hydrolase_CS"/>
</dbReference>
<dbReference type="PROSITE" id="PS51462">
    <property type="entry name" value="NUDIX"/>
    <property type="match status" value="1"/>
</dbReference>
<dbReference type="PRINTS" id="PR00502">
    <property type="entry name" value="NUDIXFAMILY"/>
</dbReference>
<accession>A0A7W5ZSD6</accession>
<proteinExistence type="inferred from homology"/>